<evidence type="ECO:0000259" key="2">
    <source>
        <dbReference type="Pfam" id="PF14242"/>
    </source>
</evidence>
<gene>
    <name evidence="3" type="ORF">AMJ83_05745</name>
</gene>
<dbReference type="Pfam" id="PF14242">
    <property type="entry name" value="DUF4342"/>
    <property type="match status" value="1"/>
</dbReference>
<evidence type="ECO:0000313" key="4">
    <source>
        <dbReference type="Proteomes" id="UP000051373"/>
    </source>
</evidence>
<name>A0A0S8FSI0_UNCW3</name>
<evidence type="ECO:0000313" key="3">
    <source>
        <dbReference type="EMBL" id="KPK63702.1"/>
    </source>
</evidence>
<feature type="domain" description="DUF4342" evidence="2">
    <location>
        <begin position="10"/>
        <end position="90"/>
    </location>
</feature>
<dbReference type="EMBL" id="LJUJ01000009">
    <property type="protein sequence ID" value="KPK63702.1"/>
    <property type="molecule type" value="Genomic_DNA"/>
</dbReference>
<proteinExistence type="predicted"/>
<dbReference type="STRING" id="1703779.AMJ83_05745"/>
<comment type="caution">
    <text evidence="3">The sequence shown here is derived from an EMBL/GenBank/DDBJ whole genome shotgun (WGS) entry which is preliminary data.</text>
</comment>
<dbReference type="AlphaFoldDB" id="A0A0S8FSI0"/>
<keyword evidence="1" id="KW-1133">Transmembrane helix</keyword>
<feature type="transmembrane region" description="Helical" evidence="1">
    <location>
        <begin position="58"/>
        <end position="82"/>
    </location>
</feature>
<accession>A0A0S8FSI0</accession>
<dbReference type="Proteomes" id="UP000051373">
    <property type="component" value="Unassembled WGS sequence"/>
</dbReference>
<evidence type="ECO:0000256" key="1">
    <source>
        <dbReference type="SAM" id="Phobius"/>
    </source>
</evidence>
<protein>
    <recommendedName>
        <fullName evidence="2">DUF4342 domain-containing protein</fullName>
    </recommendedName>
</protein>
<dbReference type="InterPro" id="IPR025642">
    <property type="entry name" value="DUF4342"/>
</dbReference>
<keyword evidence="1" id="KW-0472">Membrane</keyword>
<organism evidence="3 4">
    <name type="scientific">candidate division WOR_3 bacterium SM23_42</name>
    <dbReference type="NCBI Taxonomy" id="1703779"/>
    <lineage>
        <taxon>Bacteria</taxon>
        <taxon>Bacteria division WOR-3</taxon>
    </lineage>
</organism>
<keyword evidence="1" id="KW-0812">Transmembrane</keyword>
<sequence>MTEESSDDGRTWVEEIEIAGSELVGRVKELIAEGNVRRLIIKKPDGGFLLEIPLTAGVAVGSIFTIFAPVLAALGAMAALLARVKVQIVRVEKSKKRGRKT</sequence>
<reference evidence="3 4" key="1">
    <citation type="journal article" date="2015" name="Microbiome">
        <title>Genomic resolution of linkages in carbon, nitrogen, and sulfur cycling among widespread estuary sediment bacteria.</title>
        <authorList>
            <person name="Baker B.J."/>
            <person name="Lazar C.S."/>
            <person name="Teske A.P."/>
            <person name="Dick G.J."/>
        </authorList>
    </citation>
    <scope>NUCLEOTIDE SEQUENCE [LARGE SCALE GENOMIC DNA]</scope>
    <source>
        <strain evidence="3">SM23_42</strain>
    </source>
</reference>